<evidence type="ECO:0000313" key="11">
    <source>
        <dbReference type="WBParaSite" id="SMRG1_43120.1"/>
    </source>
</evidence>
<evidence type="ECO:0000256" key="6">
    <source>
        <dbReference type="ARBA" id="ARBA00023136"/>
    </source>
</evidence>
<evidence type="ECO:0000256" key="5">
    <source>
        <dbReference type="ARBA" id="ARBA00023128"/>
    </source>
</evidence>
<dbReference type="Proteomes" id="UP000050790">
    <property type="component" value="Unassembled WGS sequence"/>
</dbReference>
<evidence type="ECO:0000259" key="9">
    <source>
        <dbReference type="PROSITE" id="PS51758"/>
    </source>
</evidence>
<dbReference type="PROSITE" id="PS51758">
    <property type="entry name" value="LETM1_RBD"/>
    <property type="match status" value="1"/>
</dbReference>
<protein>
    <recommendedName>
        <fullName evidence="9">Letm1 RBD domain-containing protein</fullName>
    </recommendedName>
</protein>
<dbReference type="InterPro" id="IPR044202">
    <property type="entry name" value="LETM1/MDM38-like"/>
</dbReference>
<dbReference type="AlphaFoldDB" id="A0AA84ZS12"/>
<dbReference type="Pfam" id="PF07766">
    <property type="entry name" value="LETM1_RBD"/>
    <property type="match status" value="2"/>
</dbReference>
<proteinExistence type="predicted"/>
<reference evidence="11" key="1">
    <citation type="submission" date="2023-11" db="UniProtKB">
        <authorList>
            <consortium name="WormBaseParasite"/>
        </authorList>
    </citation>
    <scope>IDENTIFICATION</scope>
</reference>
<sequence length="361" mass="41880">MSIFKRYITKTIVAIVKKYTKLVTYLENKWEGKHASSFRNYKLFKNGVHSTLIDLGDLSQLWIDITCRSQSILEILPTLSRHQVYVLRQVPKDLVKILPVMLLAPLPGTILILPIFFAFPRIFLSRAFWTPEQCKSIDIKCLKDRFDYNTQSLLKSKLLTIIYSSSCSMNYSQPILKSLRKLASALSQVSILEPISIEQIRDLIPAFKGPLSLEQLDTSHLAALCRLHGLSIYSYIWIMNTLLWNDLFKRKSILKTSRILVLKKHAYFLYVEDKCMQKDKLFNDNSLSILQNAELKQLCLLRGINPYLLNHKDLKEKLQYWISVSTVASETDFSFRLHLPLLLCSKNIDINNNINNNIDKY</sequence>
<dbReference type="GO" id="GO:0030003">
    <property type="term" value="P:intracellular monoatomic cation homeostasis"/>
    <property type="evidence" value="ECO:0007669"/>
    <property type="project" value="TreeGrafter"/>
</dbReference>
<evidence type="ECO:0000256" key="2">
    <source>
        <dbReference type="ARBA" id="ARBA00022692"/>
    </source>
</evidence>
<evidence type="ECO:0000256" key="7">
    <source>
        <dbReference type="PROSITE-ProRule" id="PRU01094"/>
    </source>
</evidence>
<feature type="domain" description="Letm1 RBD" evidence="9">
    <location>
        <begin position="135"/>
        <end position="361"/>
    </location>
</feature>
<comment type="subcellular location">
    <subcellularLocation>
        <location evidence="1">Mitochondrion inner membrane</location>
        <topology evidence="1">Single-pass membrane protein</topology>
    </subcellularLocation>
</comment>
<evidence type="ECO:0000256" key="1">
    <source>
        <dbReference type="ARBA" id="ARBA00004434"/>
    </source>
</evidence>
<evidence type="ECO:0000256" key="4">
    <source>
        <dbReference type="ARBA" id="ARBA00022989"/>
    </source>
</evidence>
<keyword evidence="5 7" id="KW-0496">Mitochondrion</keyword>
<evidence type="ECO:0000313" key="10">
    <source>
        <dbReference type="Proteomes" id="UP000050790"/>
    </source>
</evidence>
<accession>A0AA84ZS12</accession>
<keyword evidence="3" id="KW-0999">Mitochondrion inner membrane</keyword>
<feature type="transmembrane region" description="Helical" evidence="8">
    <location>
        <begin position="97"/>
        <end position="119"/>
    </location>
</feature>
<dbReference type="InterPro" id="IPR033122">
    <property type="entry name" value="LETM1-like_RBD"/>
</dbReference>
<evidence type="ECO:0000256" key="8">
    <source>
        <dbReference type="SAM" id="Phobius"/>
    </source>
</evidence>
<evidence type="ECO:0000256" key="3">
    <source>
        <dbReference type="ARBA" id="ARBA00022792"/>
    </source>
</evidence>
<dbReference type="PANTHER" id="PTHR14009">
    <property type="entry name" value="LEUCINE ZIPPER-EF-HAND CONTAINING TRANSMEMBRANE PROTEIN"/>
    <property type="match status" value="1"/>
</dbReference>
<dbReference type="GO" id="GO:0005743">
    <property type="term" value="C:mitochondrial inner membrane"/>
    <property type="evidence" value="ECO:0007669"/>
    <property type="project" value="UniProtKB-SubCell"/>
</dbReference>
<keyword evidence="2 8" id="KW-0812">Transmembrane</keyword>
<organism evidence="10 11">
    <name type="scientific">Schistosoma margrebowiei</name>
    <dbReference type="NCBI Taxonomy" id="48269"/>
    <lineage>
        <taxon>Eukaryota</taxon>
        <taxon>Metazoa</taxon>
        <taxon>Spiralia</taxon>
        <taxon>Lophotrochozoa</taxon>
        <taxon>Platyhelminthes</taxon>
        <taxon>Trematoda</taxon>
        <taxon>Digenea</taxon>
        <taxon>Strigeidida</taxon>
        <taxon>Schistosomatoidea</taxon>
        <taxon>Schistosomatidae</taxon>
        <taxon>Schistosoma</taxon>
    </lineage>
</organism>
<keyword evidence="6 8" id="KW-0472">Membrane</keyword>
<keyword evidence="4 8" id="KW-1133">Transmembrane helix</keyword>
<name>A0AA84ZS12_9TREM</name>
<dbReference type="GO" id="GO:0043022">
    <property type="term" value="F:ribosome binding"/>
    <property type="evidence" value="ECO:0007669"/>
    <property type="project" value="InterPro"/>
</dbReference>
<dbReference type="PANTHER" id="PTHR14009:SF13">
    <property type="entry name" value="LETM1 DOMAIN-CONTAINING PROTEIN 1"/>
    <property type="match status" value="1"/>
</dbReference>
<dbReference type="WBParaSite" id="SMRG1_43120.1">
    <property type="protein sequence ID" value="SMRG1_43120.1"/>
    <property type="gene ID" value="SMRG1_43120"/>
</dbReference>